<sequence>MEKIFAHFAFKTKYQKKILHLRKGKSNKMRYVQLGKVPQKRHTIFKSEDDQFYYEQLFGTEGFHGIASLLYHTHRPTQIRSIGNVKDVTPKIAVEKNVIPRMIKGAKVSAEDDFLESRKVLMLNNDLKIGLAKPKKSTDYFYKNAECDELLFVHEGKGTLKTMLGNIEFSVGDYLIIPRGTIYQLEVESEQNVFFFIEAHSPIYTPKRYRNEFGQLLEHSPFCERDIIPPTFVEPKNEKGDFLIKVKKENQITDFIYATHPFDVVGWDGYFYPYKFNIKNFEPITGRVHQPPPVHQNFEAHNFVVCSFCARMYDYHPQAIPAPYNHSNIDSDEVLFYTEGDFMSRNHVDLMDFSLHPGGIVHGPHPGAMERSIGKKFTDEYAVMVDPFRPLKLTEEAIKVEDPSYKTSWLE</sequence>
<dbReference type="InterPro" id="IPR011051">
    <property type="entry name" value="RmlC_Cupin_sf"/>
</dbReference>
<name>A0A1H6IWW8_9FLAO</name>
<organism evidence="10 11">
    <name type="scientific">Epilithonimonas hominis</name>
    <dbReference type="NCBI Taxonomy" id="420404"/>
    <lineage>
        <taxon>Bacteria</taxon>
        <taxon>Pseudomonadati</taxon>
        <taxon>Bacteroidota</taxon>
        <taxon>Flavobacteriia</taxon>
        <taxon>Flavobacteriales</taxon>
        <taxon>Weeksellaceae</taxon>
        <taxon>Chryseobacterium group</taxon>
        <taxon>Epilithonimonas</taxon>
    </lineage>
</organism>
<comment type="similarity">
    <text evidence="2">Belongs to the homogentisate dioxygenase family.</text>
</comment>
<proteinExistence type="inferred from homology"/>
<keyword evidence="6 8" id="KW-0408">Iron</keyword>
<evidence type="ECO:0000256" key="4">
    <source>
        <dbReference type="ARBA" id="ARBA00022964"/>
    </source>
</evidence>
<evidence type="ECO:0000313" key="11">
    <source>
        <dbReference type="Proteomes" id="UP000198555"/>
    </source>
</evidence>
<dbReference type="AlphaFoldDB" id="A0A1H6IWW8"/>
<evidence type="ECO:0000256" key="6">
    <source>
        <dbReference type="ARBA" id="ARBA00023004"/>
    </source>
</evidence>
<evidence type="ECO:0000259" key="9">
    <source>
        <dbReference type="Pfam" id="PF20510"/>
    </source>
</evidence>
<dbReference type="STRING" id="420404.SAMN05421793_10973"/>
<dbReference type="InterPro" id="IPR014710">
    <property type="entry name" value="RmlC-like_jellyroll"/>
</dbReference>
<dbReference type="PANTHER" id="PTHR11056">
    <property type="entry name" value="HOMOGENTISATE 1,2-DIOXYGENASE"/>
    <property type="match status" value="1"/>
</dbReference>
<dbReference type="Gene3D" id="2.60.120.10">
    <property type="entry name" value="Jelly Rolls"/>
    <property type="match status" value="1"/>
</dbReference>
<feature type="binding site" evidence="8">
    <location>
        <position position="362"/>
    </location>
    <ligand>
        <name>homogentisate</name>
        <dbReference type="ChEBI" id="CHEBI:16169"/>
    </ligand>
</feature>
<comment type="cofactor">
    <cofactor evidence="1 8">
        <name>Fe cation</name>
        <dbReference type="ChEBI" id="CHEBI:24875"/>
    </cofactor>
</comment>
<accession>A0A1H6IWW8</accession>
<keyword evidence="4 10" id="KW-0223">Dioxygenase</keyword>
<dbReference type="GO" id="GO:0005737">
    <property type="term" value="C:cytoplasm"/>
    <property type="evidence" value="ECO:0007669"/>
    <property type="project" value="TreeGrafter"/>
</dbReference>
<keyword evidence="3 8" id="KW-0479">Metal-binding</keyword>
<dbReference type="Proteomes" id="UP000198555">
    <property type="component" value="Unassembled WGS sequence"/>
</dbReference>
<dbReference type="Pfam" id="PF20510">
    <property type="entry name" value="HgmA_N"/>
    <property type="match status" value="1"/>
</dbReference>
<protein>
    <submittedName>
        <fullName evidence="10">Homogentisate 1,2-dioxygenase</fullName>
    </submittedName>
</protein>
<feature type="active site" description="Proton acceptor" evidence="7">
    <location>
        <position position="289"/>
    </location>
</feature>
<keyword evidence="11" id="KW-1185">Reference proteome</keyword>
<dbReference type="InterPro" id="IPR046452">
    <property type="entry name" value="HgmA_N"/>
</dbReference>
<gene>
    <name evidence="10" type="ORF">SAMN05421793_10973</name>
</gene>
<dbReference type="SUPFAM" id="SSF51182">
    <property type="entry name" value="RmlC-like cupins"/>
    <property type="match status" value="1"/>
</dbReference>
<keyword evidence="5" id="KW-0560">Oxidoreductase</keyword>
<dbReference type="CDD" id="cd02208">
    <property type="entry name" value="cupin_RmlC-like"/>
    <property type="match status" value="1"/>
</dbReference>
<evidence type="ECO:0000256" key="8">
    <source>
        <dbReference type="PIRSR" id="PIRSR605708-2"/>
    </source>
</evidence>
<dbReference type="GO" id="GO:0006559">
    <property type="term" value="P:L-phenylalanine catabolic process"/>
    <property type="evidence" value="ECO:0007669"/>
    <property type="project" value="InterPro"/>
</dbReference>
<evidence type="ECO:0000256" key="3">
    <source>
        <dbReference type="ARBA" id="ARBA00022723"/>
    </source>
</evidence>
<feature type="binding site" evidence="8">
    <location>
        <position position="326"/>
    </location>
    <ligand>
        <name>Fe cation</name>
        <dbReference type="ChEBI" id="CHEBI:24875"/>
    </ligand>
</feature>
<dbReference type="GO" id="GO:0004411">
    <property type="term" value="F:homogentisate 1,2-dioxygenase activity"/>
    <property type="evidence" value="ECO:0007669"/>
    <property type="project" value="InterPro"/>
</dbReference>
<dbReference type="InterPro" id="IPR005708">
    <property type="entry name" value="Homogentis_dOase"/>
</dbReference>
<dbReference type="GO" id="GO:0006570">
    <property type="term" value="P:tyrosine metabolic process"/>
    <property type="evidence" value="ECO:0007669"/>
    <property type="project" value="InterPro"/>
</dbReference>
<reference evidence="11" key="1">
    <citation type="submission" date="2016-10" db="EMBL/GenBank/DDBJ databases">
        <authorList>
            <person name="Varghese N."/>
            <person name="Submissions S."/>
        </authorList>
    </citation>
    <scope>NUCLEOTIDE SEQUENCE [LARGE SCALE GENOMIC DNA]</scope>
    <source>
        <strain evidence="11">DSM 19326</strain>
    </source>
</reference>
<feature type="domain" description="Homogentisate 1,2-dioxygenase N-terminal" evidence="9">
    <location>
        <begin position="139"/>
        <end position="277"/>
    </location>
</feature>
<feature type="binding site" evidence="8">
    <location>
        <position position="362"/>
    </location>
    <ligand>
        <name>Fe cation</name>
        <dbReference type="ChEBI" id="CHEBI:24875"/>
    </ligand>
</feature>
<dbReference type="GO" id="GO:0046872">
    <property type="term" value="F:metal ion binding"/>
    <property type="evidence" value="ECO:0007669"/>
    <property type="project" value="UniProtKB-KW"/>
</dbReference>
<dbReference type="PANTHER" id="PTHR11056:SF0">
    <property type="entry name" value="HOMOGENTISATE 1,2-DIOXYGENASE"/>
    <property type="match status" value="1"/>
</dbReference>
<evidence type="ECO:0000256" key="1">
    <source>
        <dbReference type="ARBA" id="ARBA00001962"/>
    </source>
</evidence>
<evidence type="ECO:0000256" key="5">
    <source>
        <dbReference type="ARBA" id="ARBA00023002"/>
    </source>
</evidence>
<dbReference type="EMBL" id="FNWX01000009">
    <property type="protein sequence ID" value="SEH52701.1"/>
    <property type="molecule type" value="Genomic_DNA"/>
</dbReference>
<feature type="binding site" evidence="8">
    <location>
        <position position="332"/>
    </location>
    <ligand>
        <name>Fe cation</name>
        <dbReference type="ChEBI" id="CHEBI:24875"/>
    </ligand>
</feature>
<evidence type="ECO:0000256" key="7">
    <source>
        <dbReference type="PIRSR" id="PIRSR605708-1"/>
    </source>
</evidence>
<evidence type="ECO:0000256" key="2">
    <source>
        <dbReference type="ARBA" id="ARBA00007757"/>
    </source>
</evidence>
<evidence type="ECO:0000313" key="10">
    <source>
        <dbReference type="EMBL" id="SEH52701.1"/>
    </source>
</evidence>